<organism evidence="1 2">
    <name type="scientific">Perkinsus olseni</name>
    <name type="common">Perkinsus atlanticus</name>
    <dbReference type="NCBI Taxonomy" id="32597"/>
    <lineage>
        <taxon>Eukaryota</taxon>
        <taxon>Sar</taxon>
        <taxon>Alveolata</taxon>
        <taxon>Perkinsozoa</taxon>
        <taxon>Perkinsea</taxon>
        <taxon>Perkinsida</taxon>
        <taxon>Perkinsidae</taxon>
        <taxon>Perkinsus</taxon>
    </lineage>
</organism>
<sequence length="89" mass="9406">QPSGHPPGEAPICTTNSVRLPPISMTAGLLVGGPQNPERAVSSRHYQTCSPMAMQAMSRSIEGSRTGMLQLHHVSVVICSVTSPLSQRV</sequence>
<comment type="caution">
    <text evidence="1">The sequence shown here is derived from an EMBL/GenBank/DDBJ whole genome shotgun (WGS) entry which is preliminary data.</text>
</comment>
<accession>A0A7J6TJ10</accession>
<gene>
    <name evidence="1" type="ORF">FOZ63_014579</name>
</gene>
<dbReference type="AlphaFoldDB" id="A0A7J6TJ10"/>
<proteinExistence type="predicted"/>
<protein>
    <submittedName>
        <fullName evidence="1">Uncharacterized protein</fullName>
    </submittedName>
</protein>
<reference evidence="1 2" key="1">
    <citation type="submission" date="2020-04" db="EMBL/GenBank/DDBJ databases">
        <title>Perkinsus olseni comparative genomics.</title>
        <authorList>
            <person name="Bogema D.R."/>
        </authorList>
    </citation>
    <scope>NUCLEOTIDE SEQUENCE [LARGE SCALE GENOMIC DNA]</scope>
    <source>
        <strain evidence="1 2">ATCC PRA-207</strain>
    </source>
</reference>
<dbReference type="Proteomes" id="UP000553632">
    <property type="component" value="Unassembled WGS sequence"/>
</dbReference>
<evidence type="ECO:0000313" key="1">
    <source>
        <dbReference type="EMBL" id="KAF4745075.1"/>
    </source>
</evidence>
<keyword evidence="2" id="KW-1185">Reference proteome</keyword>
<feature type="non-terminal residue" evidence="1">
    <location>
        <position position="89"/>
    </location>
</feature>
<feature type="non-terminal residue" evidence="1">
    <location>
        <position position="1"/>
    </location>
</feature>
<name>A0A7J6TJ10_PEROL</name>
<evidence type="ECO:0000313" key="2">
    <source>
        <dbReference type="Proteomes" id="UP000553632"/>
    </source>
</evidence>
<dbReference type="EMBL" id="JABANO010010494">
    <property type="protein sequence ID" value="KAF4745075.1"/>
    <property type="molecule type" value="Genomic_DNA"/>
</dbReference>